<sequence>MKKILVLFIVALGLSGCNKKEAVELMLDISVAKTSYNIGDTVIFEISGNPDQLTFYSGEEGHVYVKREGVTIEGDGSVMNLAFSTSKRYGTEAAHPNSLQLYMTQNFDETYSVAGIKEEDWVNVSSKFIWSDFMNNNTDYTFSGTVSIYDLESLGLVLDRSKPVYFAFKYKTNAGTNQVQTRWWIESFNIESINIATQEPLLINNMTGMGWTFVKFSGGITPTYNVNGLRFQNAPAANEASLIWAVSKSVSLQNYLNIFDINRGIALKNMSTRIDEYSHIYTEPGTYKVTFVASNENVYGGEKIIKEFEIVVNP</sequence>
<dbReference type="PROSITE" id="PS51257">
    <property type="entry name" value="PROKAR_LIPOPROTEIN"/>
    <property type="match status" value="1"/>
</dbReference>
<organism evidence="2 3">
    <name type="scientific">Sphingobacterium chuzhouense</name>
    <dbReference type="NCBI Taxonomy" id="1742264"/>
    <lineage>
        <taxon>Bacteria</taxon>
        <taxon>Pseudomonadati</taxon>
        <taxon>Bacteroidota</taxon>
        <taxon>Sphingobacteriia</taxon>
        <taxon>Sphingobacteriales</taxon>
        <taxon>Sphingobacteriaceae</taxon>
        <taxon>Sphingobacterium</taxon>
    </lineage>
</organism>
<proteinExistence type="predicted"/>
<name>A0ABR7XNW3_9SPHI</name>
<reference evidence="2 3" key="1">
    <citation type="submission" date="2020-08" db="EMBL/GenBank/DDBJ databases">
        <title>Sphingobacterium sp. DN00404 isolated from aquaculture water.</title>
        <authorList>
            <person name="Zhang M."/>
        </authorList>
    </citation>
    <scope>NUCLEOTIDE SEQUENCE [LARGE SCALE GENOMIC DNA]</scope>
    <source>
        <strain evidence="2 3">KCTC 42746</strain>
    </source>
</reference>
<dbReference type="Proteomes" id="UP000651112">
    <property type="component" value="Unassembled WGS sequence"/>
</dbReference>
<keyword evidence="3" id="KW-1185">Reference proteome</keyword>
<dbReference type="InterPro" id="IPR032185">
    <property type="entry name" value="DUF5017"/>
</dbReference>
<dbReference type="Pfam" id="PF16409">
    <property type="entry name" value="DUF5017"/>
    <property type="match status" value="1"/>
</dbReference>
<evidence type="ECO:0000259" key="1">
    <source>
        <dbReference type="Pfam" id="PF16409"/>
    </source>
</evidence>
<accession>A0ABR7XNW3</accession>
<dbReference type="EMBL" id="JACNYL010000001">
    <property type="protein sequence ID" value="MBD1420866.1"/>
    <property type="molecule type" value="Genomic_DNA"/>
</dbReference>
<evidence type="ECO:0000313" key="2">
    <source>
        <dbReference type="EMBL" id="MBD1420866.1"/>
    </source>
</evidence>
<gene>
    <name evidence="2" type="ORF">H8B21_04690</name>
</gene>
<comment type="caution">
    <text evidence="2">The sequence shown here is derived from an EMBL/GenBank/DDBJ whole genome shotgun (WGS) entry which is preliminary data.</text>
</comment>
<evidence type="ECO:0000313" key="3">
    <source>
        <dbReference type="Proteomes" id="UP000651112"/>
    </source>
</evidence>
<protein>
    <submittedName>
        <fullName evidence="2">DUF5017 domain-containing protein</fullName>
    </submittedName>
</protein>
<dbReference type="RefSeq" id="WP_190312603.1">
    <property type="nucleotide sequence ID" value="NZ_JACNYL010000001.1"/>
</dbReference>
<feature type="domain" description="DUF5017" evidence="1">
    <location>
        <begin position="17"/>
        <end position="207"/>
    </location>
</feature>